<dbReference type="OrthoDB" id="3257095at2759"/>
<feature type="transmembrane region" description="Helical" evidence="7">
    <location>
        <begin position="432"/>
        <end position="453"/>
    </location>
</feature>
<feature type="transmembrane region" description="Helical" evidence="7">
    <location>
        <begin position="129"/>
        <end position="146"/>
    </location>
</feature>
<gene>
    <name evidence="8" type="ORF">COCSADRAFT_353326</name>
</gene>
<dbReference type="GO" id="GO:0022857">
    <property type="term" value="F:transmembrane transporter activity"/>
    <property type="evidence" value="ECO:0007669"/>
    <property type="project" value="InterPro"/>
</dbReference>
<evidence type="ECO:0000256" key="3">
    <source>
        <dbReference type="ARBA" id="ARBA00022692"/>
    </source>
</evidence>
<dbReference type="PANTHER" id="PTHR45649:SF2">
    <property type="entry name" value="ACID PERMEASE, PUTATIVE-RELATED"/>
    <property type="match status" value="1"/>
</dbReference>
<evidence type="ECO:0000256" key="7">
    <source>
        <dbReference type="SAM" id="Phobius"/>
    </source>
</evidence>
<feature type="transmembrane region" description="Helical" evidence="7">
    <location>
        <begin position="357"/>
        <end position="378"/>
    </location>
</feature>
<dbReference type="eggNOG" id="KOG1289">
    <property type="taxonomic scope" value="Eukaryota"/>
</dbReference>
<feature type="region of interest" description="Disordered" evidence="6">
    <location>
        <begin position="20"/>
        <end position="40"/>
    </location>
</feature>
<reference evidence="8 9" key="1">
    <citation type="journal article" date="2012" name="PLoS Pathog.">
        <title>Diverse lifestyles and strategies of plant pathogenesis encoded in the genomes of eighteen Dothideomycetes fungi.</title>
        <authorList>
            <person name="Ohm R.A."/>
            <person name="Feau N."/>
            <person name="Henrissat B."/>
            <person name="Schoch C.L."/>
            <person name="Horwitz B.A."/>
            <person name="Barry K.W."/>
            <person name="Condon B.J."/>
            <person name="Copeland A.C."/>
            <person name="Dhillon B."/>
            <person name="Glaser F."/>
            <person name="Hesse C.N."/>
            <person name="Kosti I."/>
            <person name="LaButti K."/>
            <person name="Lindquist E.A."/>
            <person name="Lucas S."/>
            <person name="Salamov A.A."/>
            <person name="Bradshaw R.E."/>
            <person name="Ciuffetti L."/>
            <person name="Hamelin R.C."/>
            <person name="Kema G.H.J."/>
            <person name="Lawrence C."/>
            <person name="Scott J.A."/>
            <person name="Spatafora J.W."/>
            <person name="Turgeon B.G."/>
            <person name="de Wit P.J.G.M."/>
            <person name="Zhong S."/>
            <person name="Goodwin S.B."/>
            <person name="Grigoriev I.V."/>
        </authorList>
    </citation>
    <scope>NUCLEOTIDE SEQUENCE [LARGE SCALE GENOMIC DNA]</scope>
    <source>
        <strain evidence="9">ND90Pr / ATCC 201652</strain>
    </source>
</reference>
<reference evidence="9" key="2">
    <citation type="journal article" date="2013" name="PLoS Genet.">
        <title>Comparative genome structure, secondary metabolite, and effector coding capacity across Cochliobolus pathogens.</title>
        <authorList>
            <person name="Condon B.J."/>
            <person name="Leng Y."/>
            <person name="Wu D."/>
            <person name="Bushley K.E."/>
            <person name="Ohm R.A."/>
            <person name="Otillar R."/>
            <person name="Martin J."/>
            <person name="Schackwitz W."/>
            <person name="Grimwood J."/>
            <person name="MohdZainudin N."/>
            <person name="Xue C."/>
            <person name="Wang R."/>
            <person name="Manning V.A."/>
            <person name="Dhillon B."/>
            <person name="Tu Z.J."/>
            <person name="Steffenson B.J."/>
            <person name="Salamov A."/>
            <person name="Sun H."/>
            <person name="Lowry S."/>
            <person name="LaButti K."/>
            <person name="Han J."/>
            <person name="Copeland A."/>
            <person name="Lindquist E."/>
            <person name="Barry K."/>
            <person name="Schmutz J."/>
            <person name="Baker S.E."/>
            <person name="Ciuffetti L.M."/>
            <person name="Grigoriev I.V."/>
            <person name="Zhong S."/>
            <person name="Turgeon B.G."/>
        </authorList>
    </citation>
    <scope>NUCLEOTIDE SEQUENCE [LARGE SCALE GENOMIC DNA]</scope>
    <source>
        <strain evidence="9">ND90Pr / ATCC 201652</strain>
    </source>
</reference>
<dbReference type="PANTHER" id="PTHR45649">
    <property type="entry name" value="AMINO-ACID PERMEASE BAT1"/>
    <property type="match status" value="1"/>
</dbReference>
<dbReference type="AlphaFoldDB" id="M2TBG1"/>
<name>M2TBG1_COCSN</name>
<dbReference type="Gene3D" id="1.20.1740.10">
    <property type="entry name" value="Amino acid/polyamine transporter I"/>
    <property type="match status" value="2"/>
</dbReference>
<evidence type="ECO:0000256" key="6">
    <source>
        <dbReference type="SAM" id="MobiDB-lite"/>
    </source>
</evidence>
<sequence length="469" mass="52145">MKGLTDTVVSDESIQLANTPTVNKKHGTQRDERDMERMGKRQQLRRQFKFLTIYGFGVVLGCTWEYALIGSGISLYNGGPAAGIWMLLVVCFGMLCITLSFAEMVSMAPTAGGQYHWVSELAPSKQQKFISYVVGWLTVIAWQFYVSGTAYAPHRLKPSLIYDKRLARHGTLLSIYITLSSIFWNTLLVNKLPLMEGIALTLHILSFFAFIVVFWVMDAADVMPRAIVATPFANYVLTFVMAVTVFLNLGTERGGVRETGLGQPWIQILANATESKVAANVLTVVVLLMLLFSCINQLTAASRQLWSFARDEGLPFSGWLSYVPRGRDIPINSVVFTFVFTALVCLIIIVSPFTFNITIALGAFSGTIGDITVISFMLRRRLLKEPLLPSRFNLGRAGILMNFGAISYNSLAVVFLAFLAFLEAPQPSLVNMNWSCLMFGTLFGVAMVCYFLFGRRSYKGPVEYVKKSV</sequence>
<keyword evidence="5 7" id="KW-0472">Membrane</keyword>
<keyword evidence="2" id="KW-0813">Transport</keyword>
<keyword evidence="4 7" id="KW-1133">Transmembrane helix</keyword>
<feature type="compositionally biased region" description="Basic and acidic residues" evidence="6">
    <location>
        <begin position="28"/>
        <end position="39"/>
    </location>
</feature>
<dbReference type="HOGENOM" id="CLU_004495_6_1_1"/>
<comment type="subcellular location">
    <subcellularLocation>
        <location evidence="1">Membrane</location>
        <topology evidence="1">Multi-pass membrane protein</topology>
    </subcellularLocation>
</comment>
<dbReference type="PIRSF" id="PIRSF006060">
    <property type="entry name" value="AA_transporter"/>
    <property type="match status" value="1"/>
</dbReference>
<evidence type="ECO:0000256" key="4">
    <source>
        <dbReference type="ARBA" id="ARBA00022989"/>
    </source>
</evidence>
<evidence type="ECO:0000256" key="2">
    <source>
        <dbReference type="ARBA" id="ARBA00022448"/>
    </source>
</evidence>
<evidence type="ECO:0000313" key="8">
    <source>
        <dbReference type="EMBL" id="EMD66207.1"/>
    </source>
</evidence>
<accession>M2TBG1</accession>
<feature type="transmembrane region" description="Helical" evidence="7">
    <location>
        <begin position="197"/>
        <end position="217"/>
    </location>
</feature>
<feature type="transmembrane region" description="Helical" evidence="7">
    <location>
        <begin position="232"/>
        <end position="249"/>
    </location>
</feature>
<dbReference type="GO" id="GO:0016020">
    <property type="term" value="C:membrane"/>
    <property type="evidence" value="ECO:0007669"/>
    <property type="project" value="UniProtKB-SubCell"/>
</dbReference>
<dbReference type="OMA" id="WLTVIAW"/>
<organism evidence="8 9">
    <name type="scientific">Cochliobolus sativus (strain ND90Pr / ATCC 201652)</name>
    <name type="common">Common root rot and spot blotch fungus</name>
    <name type="synonym">Bipolaris sorokiniana</name>
    <dbReference type="NCBI Taxonomy" id="665912"/>
    <lineage>
        <taxon>Eukaryota</taxon>
        <taxon>Fungi</taxon>
        <taxon>Dikarya</taxon>
        <taxon>Ascomycota</taxon>
        <taxon>Pezizomycotina</taxon>
        <taxon>Dothideomycetes</taxon>
        <taxon>Pleosporomycetidae</taxon>
        <taxon>Pleosporales</taxon>
        <taxon>Pleosporineae</taxon>
        <taxon>Pleosporaceae</taxon>
        <taxon>Bipolaris</taxon>
    </lineage>
</organism>
<keyword evidence="9" id="KW-1185">Reference proteome</keyword>
<dbReference type="GeneID" id="19138225"/>
<feature type="transmembrane region" description="Helical" evidence="7">
    <location>
        <begin position="329"/>
        <end position="351"/>
    </location>
</feature>
<feature type="transmembrane region" description="Helical" evidence="7">
    <location>
        <begin position="82"/>
        <end position="108"/>
    </location>
</feature>
<keyword evidence="3 7" id="KW-0812">Transmembrane</keyword>
<dbReference type="EMBL" id="KB445640">
    <property type="protein sequence ID" value="EMD66207.1"/>
    <property type="molecule type" value="Genomic_DNA"/>
</dbReference>
<evidence type="ECO:0000256" key="1">
    <source>
        <dbReference type="ARBA" id="ARBA00004141"/>
    </source>
</evidence>
<dbReference type="InterPro" id="IPR002293">
    <property type="entry name" value="AA/rel_permease1"/>
</dbReference>
<dbReference type="RefSeq" id="XP_007697757.1">
    <property type="nucleotide sequence ID" value="XM_007699567.1"/>
</dbReference>
<feature type="transmembrane region" description="Helical" evidence="7">
    <location>
        <begin position="50"/>
        <end position="76"/>
    </location>
</feature>
<protein>
    <recommendedName>
        <fullName evidence="10">Amino acid permease/ SLC12A domain-containing protein</fullName>
    </recommendedName>
</protein>
<evidence type="ECO:0000256" key="5">
    <source>
        <dbReference type="ARBA" id="ARBA00023136"/>
    </source>
</evidence>
<dbReference type="Proteomes" id="UP000016934">
    <property type="component" value="Unassembled WGS sequence"/>
</dbReference>
<dbReference type="Pfam" id="PF13520">
    <property type="entry name" value="AA_permease_2"/>
    <property type="match status" value="2"/>
</dbReference>
<feature type="transmembrane region" description="Helical" evidence="7">
    <location>
        <begin position="399"/>
        <end position="420"/>
    </location>
</feature>
<evidence type="ECO:0008006" key="10">
    <source>
        <dbReference type="Google" id="ProtNLM"/>
    </source>
</evidence>
<dbReference type="KEGG" id="bsc:COCSADRAFT_353326"/>
<evidence type="ECO:0000313" key="9">
    <source>
        <dbReference type="Proteomes" id="UP000016934"/>
    </source>
</evidence>
<feature type="transmembrane region" description="Helical" evidence="7">
    <location>
        <begin position="166"/>
        <end position="185"/>
    </location>
</feature>
<proteinExistence type="predicted"/>